<name>A0A430BZ80_SPHYA</name>
<dbReference type="RefSeq" id="WP_125997804.1">
    <property type="nucleotide sequence ID" value="NZ_QRAL01000006.1"/>
</dbReference>
<organism evidence="1 2">
    <name type="scientific">Sphingobium yanoikuyae</name>
    <name type="common">Sphingomonas yanoikuyae</name>
    <dbReference type="NCBI Taxonomy" id="13690"/>
    <lineage>
        <taxon>Bacteria</taxon>
        <taxon>Pseudomonadati</taxon>
        <taxon>Pseudomonadota</taxon>
        <taxon>Alphaproteobacteria</taxon>
        <taxon>Sphingomonadales</taxon>
        <taxon>Sphingomonadaceae</taxon>
        <taxon>Sphingobium</taxon>
    </lineage>
</organism>
<gene>
    <name evidence="1" type="ORF">DAH51_07100</name>
</gene>
<reference evidence="1 2" key="1">
    <citation type="submission" date="2018-07" db="EMBL/GenBank/DDBJ databases">
        <title>Genomic and Epidemiologic Investigation of an Indolent Hospital Outbreak.</title>
        <authorList>
            <person name="Johnson R.C."/>
            <person name="Deming C."/>
            <person name="Conlan S."/>
            <person name="Zellmer C.J."/>
            <person name="Michelin A.V."/>
            <person name="Lee-Lin S."/>
            <person name="Thomas P.J."/>
            <person name="Park M."/>
            <person name="Weingarten R.A."/>
            <person name="Less J."/>
            <person name="Dekker J.P."/>
            <person name="Frank K.M."/>
            <person name="Musser K.A."/>
            <person name="Mcquiston J.R."/>
            <person name="Henderson D.K."/>
            <person name="Lau A.F."/>
            <person name="Palmore T.N."/>
            <person name="Segre J.A."/>
        </authorList>
    </citation>
    <scope>NUCLEOTIDE SEQUENCE [LARGE SCALE GENOMIC DNA]</scope>
    <source>
        <strain evidence="1 2">SK-NIH.Env6_1116</strain>
    </source>
</reference>
<proteinExistence type="predicted"/>
<dbReference type="AlphaFoldDB" id="A0A430BZ80"/>
<comment type="caution">
    <text evidence="1">The sequence shown here is derived from an EMBL/GenBank/DDBJ whole genome shotgun (WGS) entry which is preliminary data.</text>
</comment>
<accession>A0A430BZ80</accession>
<evidence type="ECO:0000313" key="1">
    <source>
        <dbReference type="EMBL" id="RSU58004.1"/>
    </source>
</evidence>
<dbReference type="EMBL" id="QRAL01000006">
    <property type="protein sequence ID" value="RSU58004.1"/>
    <property type="molecule type" value="Genomic_DNA"/>
</dbReference>
<sequence>MAVYRESFIAYIDCEPPALLHGGFGNLLVPSDSVLPSPMIVLGGGELLSIPDWQTLINGSTERLDLSLSGVSEEIVRLAIEDAPSVAGADVHVGTIRYNGDWSIASILWENMFEARSLTVSRPQAQGSQVTRSITLTIVQGDSTRSRAPNAYFTDADQRRKHPTDAIFSNVGGITAGTSRRFGPRD</sequence>
<dbReference type="Proteomes" id="UP000287401">
    <property type="component" value="Unassembled WGS sequence"/>
</dbReference>
<protein>
    <submittedName>
        <fullName evidence="1">Uncharacterized protein</fullName>
    </submittedName>
</protein>
<evidence type="ECO:0000313" key="2">
    <source>
        <dbReference type="Proteomes" id="UP000287401"/>
    </source>
</evidence>